<organism evidence="2 3">
    <name type="scientific">Piliocolobus tephrosceles</name>
    <name type="common">Ugandan red Colobus</name>
    <dbReference type="NCBI Taxonomy" id="591936"/>
    <lineage>
        <taxon>Eukaryota</taxon>
        <taxon>Metazoa</taxon>
        <taxon>Chordata</taxon>
        <taxon>Craniata</taxon>
        <taxon>Vertebrata</taxon>
        <taxon>Euteleostomi</taxon>
        <taxon>Mammalia</taxon>
        <taxon>Eutheria</taxon>
        <taxon>Euarchontoglires</taxon>
        <taxon>Primates</taxon>
        <taxon>Haplorrhini</taxon>
        <taxon>Catarrhini</taxon>
        <taxon>Cercopithecidae</taxon>
        <taxon>Colobinae</taxon>
        <taxon>Piliocolobus</taxon>
    </lineage>
</organism>
<dbReference type="GO" id="GO:0106245">
    <property type="term" value="F:L-serine-phosphatidylethanolamine phosphatidyltransferase activity"/>
    <property type="evidence" value="ECO:0007669"/>
    <property type="project" value="UniProtKB-UniRule"/>
</dbReference>
<dbReference type="UniPathway" id="UPA00948"/>
<protein>
    <recommendedName>
        <fullName evidence="1">Phosphatidylserine synthase</fullName>
        <ecNumber evidence="1">2.7.8.29</ecNumber>
    </recommendedName>
    <alternativeName>
        <fullName evidence="1">Serine-exchange enzyme</fullName>
    </alternativeName>
</protein>
<dbReference type="Pfam" id="PF03034">
    <property type="entry name" value="PSS"/>
    <property type="match status" value="1"/>
</dbReference>
<evidence type="ECO:0000313" key="2">
    <source>
        <dbReference type="Ensembl" id="ENSPTEP00000011120.1"/>
    </source>
</evidence>
<keyword evidence="1" id="KW-0444">Lipid biosynthesis</keyword>
<feature type="transmembrane region" description="Helical" evidence="1">
    <location>
        <begin position="69"/>
        <end position="92"/>
    </location>
</feature>
<keyword evidence="1" id="KW-1208">Phospholipid metabolism</keyword>
<keyword evidence="1" id="KW-0472">Membrane</keyword>
<accession>A0A8C9GUW5</accession>
<keyword evidence="1" id="KW-0443">Lipid metabolism</keyword>
<feature type="transmembrane region" description="Helical" evidence="1">
    <location>
        <begin position="177"/>
        <end position="201"/>
    </location>
</feature>
<comment type="function">
    <text evidence="1">Catalyzes a base-exchange reaction in which the polar head group of phosphatidylethanolamine (PE) is replaced by L-serine.</text>
</comment>
<dbReference type="EC" id="2.7.8.29" evidence="1"/>
<keyword evidence="1" id="KW-0812">Transmembrane</keyword>
<keyword evidence="1" id="KW-0594">Phospholipid biosynthesis</keyword>
<keyword evidence="1" id="KW-0808">Transferase</keyword>
<reference evidence="2" key="1">
    <citation type="submission" date="2025-08" db="UniProtKB">
        <authorList>
            <consortium name="Ensembl"/>
        </authorList>
    </citation>
    <scope>IDENTIFICATION</scope>
</reference>
<dbReference type="GO" id="GO:0005789">
    <property type="term" value="C:endoplasmic reticulum membrane"/>
    <property type="evidence" value="ECO:0007669"/>
    <property type="project" value="UniProtKB-SubCell"/>
</dbReference>
<comment type="subcellular location">
    <subcellularLocation>
        <location evidence="1">Endoplasmic reticulum membrane</location>
        <topology evidence="1">Multi-pass membrane protein</topology>
    </subcellularLocation>
</comment>
<feature type="transmembrane region" description="Helical" evidence="1">
    <location>
        <begin position="12"/>
        <end position="28"/>
    </location>
</feature>
<keyword evidence="1" id="KW-0256">Endoplasmic reticulum</keyword>
<reference evidence="2" key="2">
    <citation type="submission" date="2025-09" db="UniProtKB">
        <authorList>
            <consortium name="Ensembl"/>
        </authorList>
    </citation>
    <scope>IDENTIFICATION</scope>
</reference>
<dbReference type="InterPro" id="IPR004277">
    <property type="entry name" value="PSS"/>
</dbReference>
<name>A0A8C9GUW5_9PRIM</name>
<comment type="caution">
    <text evidence="1">Lacks conserved residue(s) required for the propagation of feature annotation.</text>
</comment>
<keyword evidence="3" id="KW-1185">Reference proteome</keyword>
<comment type="catalytic activity">
    <reaction evidence="1">
        <text>a 1,2-diacyl-sn-glycero-3-phosphoethanolamine + L-serine = a 1,2-diacyl-sn-glycero-3-phospho-L-serine + ethanolamine</text>
        <dbReference type="Rhea" id="RHEA:27606"/>
        <dbReference type="ChEBI" id="CHEBI:33384"/>
        <dbReference type="ChEBI" id="CHEBI:57262"/>
        <dbReference type="ChEBI" id="CHEBI:57603"/>
        <dbReference type="ChEBI" id="CHEBI:64612"/>
        <dbReference type="EC" id="2.7.8.29"/>
    </reaction>
</comment>
<dbReference type="Ensembl" id="ENSPTET00000016796.1">
    <property type="protein sequence ID" value="ENSPTEP00000011120.1"/>
    <property type="gene ID" value="ENSPTEG00000012551.1"/>
</dbReference>
<evidence type="ECO:0000256" key="1">
    <source>
        <dbReference type="RuleBase" id="RU368094"/>
    </source>
</evidence>
<keyword evidence="1" id="KW-1133">Transmembrane helix</keyword>
<dbReference type="GO" id="GO:0006659">
    <property type="term" value="P:phosphatidylserine biosynthetic process"/>
    <property type="evidence" value="ECO:0007669"/>
    <property type="project" value="UniProtKB-UniRule"/>
</dbReference>
<sequence>MMFKNKIQMMKDYYAFGGLLFVTIYLSFQNDLFDFKQRIFISSVMSSLTSLLLFYIYKKHVYPQDKSLFKCLTCFSTIFYYFICIFLFFFSINEIQYICNYFMPNMKFSPIENSYKEACNDINKLVEKLDVFVICHLSGYFVKGLALRNFFMLNIISVLFELIELKFRHILPNFYECWWDHILLDVLGCNLVGILLSLAYMKYYNIQLFDWKIPIKTKPRKKIYNIANSRQNVKKIVYKQSIILNTNLLLCNGKYQ</sequence>
<feature type="transmembrane region" description="Helical" evidence="1">
    <location>
        <begin position="40"/>
        <end position="57"/>
    </location>
</feature>
<dbReference type="Proteomes" id="UP000694416">
    <property type="component" value="Unplaced"/>
</dbReference>
<comment type="similarity">
    <text evidence="1">Belongs to the phosphatidyl serine synthase family.</text>
</comment>
<proteinExistence type="inferred from homology"/>
<evidence type="ECO:0000313" key="3">
    <source>
        <dbReference type="Proteomes" id="UP000694416"/>
    </source>
</evidence>
<comment type="pathway">
    <text evidence="1">Phospholipid metabolism; phosphatidylserine biosynthesis.</text>
</comment>
<dbReference type="AlphaFoldDB" id="A0A8C9GUW5"/>